<comment type="cofactor">
    <cofactor evidence="1">
        <name>pyridoxal 5'-phosphate</name>
        <dbReference type="ChEBI" id="CHEBI:597326"/>
    </cofactor>
</comment>
<dbReference type="InterPro" id="IPR004839">
    <property type="entry name" value="Aminotransferase_I/II_large"/>
</dbReference>
<organism evidence="5 6">
    <name type="scientific">Sulfobacillus acidophilus (strain ATCC 700253 / DSM 10332 / NAL)</name>
    <dbReference type="NCBI Taxonomy" id="679936"/>
    <lineage>
        <taxon>Bacteria</taxon>
        <taxon>Bacillati</taxon>
        <taxon>Bacillota</taxon>
        <taxon>Clostridia</taxon>
        <taxon>Eubacteriales</taxon>
        <taxon>Clostridiales Family XVII. Incertae Sedis</taxon>
        <taxon>Sulfobacillus</taxon>
    </lineage>
</organism>
<protein>
    <submittedName>
        <fullName evidence="5">8-amino-7-oxononanoate synthase</fullName>
        <ecNumber evidence="5">2.3.1.47</ecNumber>
    </submittedName>
</protein>
<reference evidence="5 6" key="2">
    <citation type="journal article" date="2012" name="Stand. Genomic Sci.">
        <title>Complete genome sequence of the moderately thermophilic mineral-sulfide-oxidizing firmicute Sulfobacillus acidophilus type strain (NAL(T)).</title>
        <authorList>
            <person name="Anderson I."/>
            <person name="Chertkov O."/>
            <person name="Chen A."/>
            <person name="Saunders E."/>
            <person name="Lapidus A."/>
            <person name="Nolan M."/>
            <person name="Lucas S."/>
            <person name="Hammon N."/>
            <person name="Deshpande S."/>
            <person name="Cheng J.F."/>
            <person name="Han C."/>
            <person name="Tapia R."/>
            <person name="Goodwin L.A."/>
            <person name="Pitluck S."/>
            <person name="Liolios K."/>
            <person name="Pagani I."/>
            <person name="Ivanova N."/>
            <person name="Mikhailova N."/>
            <person name="Pati A."/>
            <person name="Palaniappan K."/>
            <person name="Land M."/>
            <person name="Pan C."/>
            <person name="Rohde M."/>
            <person name="Pukall R."/>
            <person name="Goker M."/>
            <person name="Detter J.C."/>
            <person name="Woyke T."/>
            <person name="Bristow J."/>
            <person name="Eisen J.A."/>
            <person name="Markowitz V."/>
            <person name="Hugenholtz P."/>
            <person name="Kyrpides N.C."/>
            <person name="Klenk H.P."/>
            <person name="Mavromatis K."/>
        </authorList>
    </citation>
    <scope>NUCLEOTIDE SEQUENCE [LARGE SCALE GENOMIC DNA]</scope>
    <source>
        <strain evidence="6">ATCC 700253 / DSM 10332 / NAL</strain>
    </source>
</reference>
<proteinExistence type="predicted"/>
<feature type="domain" description="Aminotransferase class I/classII large" evidence="4">
    <location>
        <begin position="90"/>
        <end position="397"/>
    </location>
</feature>
<dbReference type="HOGENOM" id="CLU_015846_11_2_9"/>
<reference evidence="6" key="1">
    <citation type="submission" date="2011-12" db="EMBL/GenBank/DDBJ databases">
        <title>The complete genome of chromosome of Sulfobacillus acidophilus DSM 10332.</title>
        <authorList>
            <person name="Lucas S."/>
            <person name="Han J."/>
            <person name="Lapidus A."/>
            <person name="Bruce D."/>
            <person name="Goodwin L."/>
            <person name="Pitluck S."/>
            <person name="Peters L."/>
            <person name="Kyrpides N."/>
            <person name="Mavromatis K."/>
            <person name="Ivanova N."/>
            <person name="Mikhailova N."/>
            <person name="Chertkov O."/>
            <person name="Saunders E."/>
            <person name="Detter J.C."/>
            <person name="Tapia R."/>
            <person name="Han C."/>
            <person name="Land M."/>
            <person name="Hauser L."/>
            <person name="Markowitz V."/>
            <person name="Cheng J.-F."/>
            <person name="Hugenholtz P."/>
            <person name="Woyke T."/>
            <person name="Wu D."/>
            <person name="Pukall R."/>
            <person name="Gehrich-Schroeter G."/>
            <person name="Schneider S."/>
            <person name="Klenk H.-P."/>
            <person name="Eisen J.A."/>
        </authorList>
    </citation>
    <scope>NUCLEOTIDE SEQUENCE [LARGE SCALE GENOMIC DNA]</scope>
    <source>
        <strain evidence="6">ATCC 700253 / DSM 10332 / NAL</strain>
    </source>
</reference>
<keyword evidence="5" id="KW-0012">Acyltransferase</keyword>
<dbReference type="InterPro" id="IPR050087">
    <property type="entry name" value="AON_synthase_class-II"/>
</dbReference>
<dbReference type="EC" id="2.3.1.47" evidence="5"/>
<dbReference type="PATRIC" id="fig|679936.5.peg.616"/>
<dbReference type="Gene3D" id="3.40.640.10">
    <property type="entry name" value="Type I PLP-dependent aspartate aminotransferase-like (Major domain)"/>
    <property type="match status" value="1"/>
</dbReference>
<evidence type="ECO:0000256" key="2">
    <source>
        <dbReference type="ARBA" id="ARBA00011738"/>
    </source>
</evidence>
<dbReference type="STRING" id="679936.Sulac_0577"/>
<name>G8TZD8_SULAD</name>
<dbReference type="Gene3D" id="3.90.1150.10">
    <property type="entry name" value="Aspartate Aminotransferase, domain 1"/>
    <property type="match status" value="1"/>
</dbReference>
<dbReference type="EMBL" id="CP003179">
    <property type="protein sequence ID" value="AEW04107.1"/>
    <property type="molecule type" value="Genomic_DNA"/>
</dbReference>
<evidence type="ECO:0000256" key="3">
    <source>
        <dbReference type="ARBA" id="ARBA00022679"/>
    </source>
</evidence>
<dbReference type="AlphaFoldDB" id="G8TZD8"/>
<dbReference type="GO" id="GO:0030170">
    <property type="term" value="F:pyridoxal phosphate binding"/>
    <property type="evidence" value="ECO:0007669"/>
    <property type="project" value="InterPro"/>
</dbReference>
<accession>G8TZD8</accession>
<dbReference type="Proteomes" id="UP000005439">
    <property type="component" value="Chromosome"/>
</dbReference>
<dbReference type="InterPro" id="IPR015421">
    <property type="entry name" value="PyrdxlP-dep_Trfase_major"/>
</dbReference>
<keyword evidence="6" id="KW-1185">Reference proteome</keyword>
<dbReference type="Pfam" id="PF00155">
    <property type="entry name" value="Aminotran_1_2"/>
    <property type="match status" value="1"/>
</dbReference>
<evidence type="ECO:0000259" key="4">
    <source>
        <dbReference type="Pfam" id="PF00155"/>
    </source>
</evidence>
<dbReference type="PANTHER" id="PTHR13693">
    <property type="entry name" value="CLASS II AMINOTRANSFERASE/8-AMINO-7-OXONONANOATE SYNTHASE"/>
    <property type="match status" value="1"/>
</dbReference>
<dbReference type="InterPro" id="IPR015422">
    <property type="entry name" value="PyrdxlP-dep_Trfase_small"/>
</dbReference>
<dbReference type="GO" id="GO:0008710">
    <property type="term" value="F:8-amino-7-oxononanoate synthase activity"/>
    <property type="evidence" value="ECO:0007669"/>
    <property type="project" value="UniProtKB-EC"/>
</dbReference>
<evidence type="ECO:0000256" key="1">
    <source>
        <dbReference type="ARBA" id="ARBA00001933"/>
    </source>
</evidence>
<evidence type="ECO:0000313" key="6">
    <source>
        <dbReference type="Proteomes" id="UP000005439"/>
    </source>
</evidence>
<dbReference type="KEGG" id="sap:Sulac_0577"/>
<comment type="subunit">
    <text evidence="2">Homodimer.</text>
</comment>
<sequence length="408" mass="45673">MVESILREEWGFRTFFEAGTQGGFLYDPPIMDSAAGPVYEYAGRSITNFSGINFLNWHQDPDILIHFFDNSLRYGLVTGGSRMTQGISRPHAQLEELVCRLTGKERGLTFASGLLANIGFVHAMSSALRLDKHCRIDNRDACFVLDRDSHWSLWKAVQHLPYGKQVFSFRHNDVGHLRQVLNKLPNRKAVVIIESVYSSDGSVGPIAEILDVCREHGVLSFVDDANGFLVYGPKNRPFATEFARLPDATFIMTSFSKTVGLEGGILLGPRDVIMAFELLSGTSMFTAAIQPPTAATIHRIIRLLHDNPSIMDQYLVRVAAFRQRLSGRGYRLNPTPSYITSIMIGSDTKAIAVRKAFLAANMNVPVFRYPAVKPNQALMRVILNRSHSDAQIDAFFETLDRIRSEVKF</sequence>
<gene>
    <name evidence="5" type="ordered locus">Sulac_0577</name>
</gene>
<evidence type="ECO:0000313" key="5">
    <source>
        <dbReference type="EMBL" id="AEW04107.1"/>
    </source>
</evidence>
<dbReference type="SUPFAM" id="SSF53383">
    <property type="entry name" value="PLP-dependent transferases"/>
    <property type="match status" value="1"/>
</dbReference>
<dbReference type="InterPro" id="IPR015424">
    <property type="entry name" value="PyrdxlP-dep_Trfase"/>
</dbReference>
<keyword evidence="3 5" id="KW-0808">Transferase</keyword>